<dbReference type="PANTHER" id="PTHR13847">
    <property type="entry name" value="SARCOSINE DEHYDROGENASE-RELATED"/>
    <property type="match status" value="1"/>
</dbReference>
<dbReference type="InterPro" id="IPR036188">
    <property type="entry name" value="FAD/NAD-bd_sf"/>
</dbReference>
<evidence type="ECO:0000256" key="2">
    <source>
        <dbReference type="ARBA" id="ARBA00023002"/>
    </source>
</evidence>
<dbReference type="SUPFAM" id="SSF51905">
    <property type="entry name" value="FAD/NAD(P)-binding domain"/>
    <property type="match status" value="1"/>
</dbReference>
<organism evidence="4 5">
    <name type="scientific">Herbaspirillum hiltneri N3</name>
    <dbReference type="NCBI Taxonomy" id="1262470"/>
    <lineage>
        <taxon>Bacteria</taxon>
        <taxon>Pseudomonadati</taxon>
        <taxon>Pseudomonadota</taxon>
        <taxon>Betaproteobacteria</taxon>
        <taxon>Burkholderiales</taxon>
        <taxon>Oxalobacteraceae</taxon>
        <taxon>Herbaspirillum</taxon>
    </lineage>
</organism>
<dbReference type="RefSeq" id="WP_053197823.1">
    <property type="nucleotide sequence ID" value="NZ_CP011409.1"/>
</dbReference>
<evidence type="ECO:0000313" key="5">
    <source>
        <dbReference type="Proteomes" id="UP000063429"/>
    </source>
</evidence>
<name>A0ABM5V1F2_9BURK</name>
<comment type="similarity">
    <text evidence="1">Belongs to the DadA oxidoreductase family.</text>
</comment>
<reference evidence="5" key="1">
    <citation type="journal article" date="2015" name="Genome Announc.">
        <title>Complete Genome Sequence of Herbaspirillum hiltneri N3 (DSM 17495), Isolated from Surface-Sterilized Wheat Roots.</title>
        <authorList>
            <person name="Guizelini D."/>
            <person name="Saizaki P.M."/>
            <person name="Coimbra N.A."/>
            <person name="Weiss V.A."/>
            <person name="Faoro H."/>
            <person name="Sfeir M.Z."/>
            <person name="Baura V.A."/>
            <person name="Monteiro R.A."/>
            <person name="Chubatsu L.S."/>
            <person name="Souza E.M."/>
            <person name="Cruz L.M."/>
            <person name="Pedrosa F.O."/>
            <person name="Raittz R.T."/>
            <person name="Marchaukoski J.N."/>
            <person name="Steffens M.B."/>
        </authorList>
    </citation>
    <scope>NUCLEOTIDE SEQUENCE [LARGE SCALE GENOMIC DNA]</scope>
    <source>
        <strain evidence="5">N3</strain>
    </source>
</reference>
<proteinExistence type="inferred from homology"/>
<accession>A0ABM5V1F2</accession>
<dbReference type="Gene3D" id="3.50.50.60">
    <property type="entry name" value="FAD/NAD(P)-binding domain"/>
    <property type="match status" value="2"/>
</dbReference>
<keyword evidence="2" id="KW-0560">Oxidoreductase</keyword>
<gene>
    <name evidence="4" type="ORF">F506_12245</name>
</gene>
<sequence>MTHNKTLKQIAIVGGGLSGVTTAYFLARAGFEVAVLERRANVAEEATFGNSGLLAPSVVQPLILPAITRTAFSNLFKNEPPILVKSGFNPSRWRWVRKSRREYQDYFSLNKQRLTRLSAYGQMLALHLQEQYALEEENSQGLLHLFRNPADAERCAGIENSLRQFELPRQQLKGQDAIREVEPAFQSVTTIAGAMYYPKDAAGNCVLFVKQLRAIAQSIGVQFHFSQSVKAVRPELGGRVSIDVAGADGDSTLTVDGVVLAAGLQNLPLLKPLGLSLPLCPVQSYNAMAAVKNLDEAPNTALFDETYRVAIARVGNRIRVSGLLGFLPRTELPHPKAITSLLKVANDYYPNAANFNTANFWSSTFALQPSGMPLVGGTTQGNIFVNTGHGAHGWAAAVGAGKLLADAMAGRETEIDSDGLLVSSVAG</sequence>
<feature type="domain" description="FAD dependent oxidoreductase" evidence="3">
    <location>
        <begin position="10"/>
        <end position="406"/>
    </location>
</feature>
<protein>
    <submittedName>
        <fullName evidence="4">Amino acid dehydrogenase</fullName>
    </submittedName>
</protein>
<dbReference type="Proteomes" id="UP000063429">
    <property type="component" value="Chromosome"/>
</dbReference>
<evidence type="ECO:0000256" key="1">
    <source>
        <dbReference type="ARBA" id="ARBA00009410"/>
    </source>
</evidence>
<keyword evidence="5" id="KW-1185">Reference proteome</keyword>
<evidence type="ECO:0000259" key="3">
    <source>
        <dbReference type="Pfam" id="PF01266"/>
    </source>
</evidence>
<evidence type="ECO:0000313" key="4">
    <source>
        <dbReference type="EMBL" id="AKZ63337.1"/>
    </source>
</evidence>
<dbReference type="Pfam" id="PF01266">
    <property type="entry name" value="DAO"/>
    <property type="match status" value="1"/>
</dbReference>
<dbReference type="InterPro" id="IPR006076">
    <property type="entry name" value="FAD-dep_OxRdtase"/>
</dbReference>
<dbReference type="PANTHER" id="PTHR13847:SF280">
    <property type="entry name" value="D-AMINO ACID DEHYDROGENASE"/>
    <property type="match status" value="1"/>
</dbReference>
<dbReference type="EMBL" id="CP011409">
    <property type="protein sequence ID" value="AKZ63337.1"/>
    <property type="molecule type" value="Genomic_DNA"/>
</dbReference>
<dbReference type="Gene3D" id="3.30.9.10">
    <property type="entry name" value="D-Amino Acid Oxidase, subunit A, domain 2"/>
    <property type="match status" value="1"/>
</dbReference>